<protein>
    <submittedName>
        <fullName evidence="2">GCN5-related N-acetyltransferase</fullName>
    </submittedName>
</protein>
<evidence type="ECO:0000313" key="2">
    <source>
        <dbReference type="EMBL" id="ACY12918.1"/>
    </source>
</evidence>
<proteinExistence type="predicted"/>
<evidence type="ECO:0000313" key="3">
    <source>
        <dbReference type="Proteomes" id="UP000001880"/>
    </source>
</evidence>
<accession>D0LHQ6</accession>
<dbReference type="KEGG" id="hoh:Hoch_0277"/>
<sequence length="190" mass="21228">MHQRHYQLAPEANAPDFALPSGFHALLWTPPTPRAHQLAQPRALGRLLGGDLDPLAPRLLPAWVCMHHLRVFRNRDLAVYLASRDGRVVHRSCALPAWYRLPFMAPDDLQIAATFTAPEARGQGLARAAVSALVARFRSPGRSFWYFADADNRASQRVIEQCGFRFAGEGVRTRRLGLAVLGQYVIDRPV</sequence>
<keyword evidence="2" id="KW-0808">Transferase</keyword>
<organism evidence="2 3">
    <name type="scientific">Haliangium ochraceum (strain DSM 14365 / JCM 11303 / SMP-2)</name>
    <dbReference type="NCBI Taxonomy" id="502025"/>
    <lineage>
        <taxon>Bacteria</taxon>
        <taxon>Pseudomonadati</taxon>
        <taxon>Myxococcota</taxon>
        <taxon>Polyangia</taxon>
        <taxon>Haliangiales</taxon>
        <taxon>Kofleriaceae</taxon>
        <taxon>Haliangium</taxon>
    </lineage>
</organism>
<dbReference type="eggNOG" id="COG1670">
    <property type="taxonomic scope" value="Bacteria"/>
</dbReference>
<dbReference type="STRING" id="502025.Hoch_0277"/>
<reference evidence="2 3" key="1">
    <citation type="journal article" date="2010" name="Stand. Genomic Sci.">
        <title>Complete genome sequence of Haliangium ochraceum type strain (SMP-2).</title>
        <authorList>
            <consortium name="US DOE Joint Genome Institute (JGI-PGF)"/>
            <person name="Ivanova N."/>
            <person name="Daum C."/>
            <person name="Lang E."/>
            <person name="Abt B."/>
            <person name="Kopitz M."/>
            <person name="Saunders E."/>
            <person name="Lapidus A."/>
            <person name="Lucas S."/>
            <person name="Glavina Del Rio T."/>
            <person name="Nolan M."/>
            <person name="Tice H."/>
            <person name="Copeland A."/>
            <person name="Cheng J.F."/>
            <person name="Chen F."/>
            <person name="Bruce D."/>
            <person name="Goodwin L."/>
            <person name="Pitluck S."/>
            <person name="Mavromatis K."/>
            <person name="Pati A."/>
            <person name="Mikhailova N."/>
            <person name="Chen A."/>
            <person name="Palaniappan K."/>
            <person name="Land M."/>
            <person name="Hauser L."/>
            <person name="Chang Y.J."/>
            <person name="Jeffries C.D."/>
            <person name="Detter J.C."/>
            <person name="Brettin T."/>
            <person name="Rohde M."/>
            <person name="Goker M."/>
            <person name="Bristow J."/>
            <person name="Markowitz V."/>
            <person name="Eisen J.A."/>
            <person name="Hugenholtz P."/>
            <person name="Kyrpides N.C."/>
            <person name="Klenk H.P."/>
        </authorList>
    </citation>
    <scope>NUCLEOTIDE SEQUENCE [LARGE SCALE GENOMIC DNA]</scope>
    <source>
        <strain evidence="3">DSM 14365 / CIP 107738 / JCM 11303 / AJ 13395 / SMP-2</strain>
    </source>
</reference>
<dbReference type="GO" id="GO:0016747">
    <property type="term" value="F:acyltransferase activity, transferring groups other than amino-acyl groups"/>
    <property type="evidence" value="ECO:0007669"/>
    <property type="project" value="InterPro"/>
</dbReference>
<name>D0LHQ6_HALO1</name>
<feature type="domain" description="N-acetyltransferase" evidence="1">
    <location>
        <begin position="43"/>
        <end position="187"/>
    </location>
</feature>
<evidence type="ECO:0000259" key="1">
    <source>
        <dbReference type="PROSITE" id="PS51186"/>
    </source>
</evidence>
<dbReference type="SUPFAM" id="SSF55729">
    <property type="entry name" value="Acyl-CoA N-acyltransferases (Nat)"/>
    <property type="match status" value="1"/>
</dbReference>
<dbReference type="HOGENOM" id="CLU_1426183_0_0_7"/>
<dbReference type="EMBL" id="CP001804">
    <property type="protein sequence ID" value="ACY12918.1"/>
    <property type="molecule type" value="Genomic_DNA"/>
</dbReference>
<dbReference type="Pfam" id="PF00583">
    <property type="entry name" value="Acetyltransf_1"/>
    <property type="match status" value="1"/>
</dbReference>
<dbReference type="AlphaFoldDB" id="D0LHQ6"/>
<dbReference type="OrthoDB" id="2061990at2"/>
<gene>
    <name evidence="2" type="ordered locus">Hoch_0277</name>
</gene>
<keyword evidence="3" id="KW-1185">Reference proteome</keyword>
<dbReference type="Proteomes" id="UP000001880">
    <property type="component" value="Chromosome"/>
</dbReference>
<dbReference type="Gene3D" id="3.40.630.30">
    <property type="match status" value="1"/>
</dbReference>
<dbReference type="PROSITE" id="PS51186">
    <property type="entry name" value="GNAT"/>
    <property type="match status" value="1"/>
</dbReference>
<dbReference type="InterPro" id="IPR000182">
    <property type="entry name" value="GNAT_dom"/>
</dbReference>
<dbReference type="RefSeq" id="WP_012825545.1">
    <property type="nucleotide sequence ID" value="NC_013440.1"/>
</dbReference>
<dbReference type="CDD" id="cd04301">
    <property type="entry name" value="NAT_SF"/>
    <property type="match status" value="1"/>
</dbReference>
<dbReference type="InterPro" id="IPR016181">
    <property type="entry name" value="Acyl_CoA_acyltransferase"/>
</dbReference>